<reference evidence="5" key="1">
    <citation type="submission" date="2006-12" db="EMBL/GenBank/DDBJ databases">
        <title>Complete sequence of chromosome 2 of Paracoccus denitrificans PD1222.</title>
        <authorList>
            <person name="Copeland A."/>
            <person name="Lucas S."/>
            <person name="Lapidus A."/>
            <person name="Barry K."/>
            <person name="Detter J.C."/>
            <person name="Glavina del Rio T."/>
            <person name="Hammon N."/>
            <person name="Israni S."/>
            <person name="Dalin E."/>
            <person name="Tice H."/>
            <person name="Pitluck S."/>
            <person name="Munk A.C."/>
            <person name="Brettin T."/>
            <person name="Bruce D."/>
            <person name="Han C."/>
            <person name="Tapia R."/>
            <person name="Gilna P."/>
            <person name="Schmutz J."/>
            <person name="Larimer F."/>
            <person name="Land M."/>
            <person name="Hauser L."/>
            <person name="Kyrpides N."/>
            <person name="Lykidis A."/>
            <person name="Spiro S."/>
            <person name="Richardson D.J."/>
            <person name="Moir J.W.B."/>
            <person name="Ferguson S.J."/>
            <person name="van Spanning R.J.M."/>
            <person name="Richardson P."/>
        </authorList>
    </citation>
    <scope>NUCLEOTIDE SEQUENCE [LARGE SCALE GENOMIC DNA]</scope>
    <source>
        <strain evidence="5">Pd 1222</strain>
    </source>
</reference>
<dbReference type="KEGG" id="pde:Pden_4037"/>
<dbReference type="STRING" id="318586.Pden_4037"/>
<keyword evidence="5" id="KW-1185">Reference proteome</keyword>
<dbReference type="RefSeq" id="WP_011750271.1">
    <property type="nucleotide sequence ID" value="NC_008687.1"/>
</dbReference>
<dbReference type="CDD" id="cd12164">
    <property type="entry name" value="GDH_like_2"/>
    <property type="match status" value="1"/>
</dbReference>
<name>A1B9A9_PARDP</name>
<evidence type="ECO:0000313" key="4">
    <source>
        <dbReference type="EMBL" id="ABL72103.1"/>
    </source>
</evidence>
<dbReference type="GO" id="GO:0051287">
    <property type="term" value="F:NAD binding"/>
    <property type="evidence" value="ECO:0007669"/>
    <property type="project" value="InterPro"/>
</dbReference>
<dbReference type="OrthoDB" id="9787219at2"/>
<dbReference type="Pfam" id="PF02826">
    <property type="entry name" value="2-Hacid_dh_C"/>
    <property type="match status" value="1"/>
</dbReference>
<evidence type="ECO:0000259" key="3">
    <source>
        <dbReference type="Pfam" id="PF02826"/>
    </source>
</evidence>
<dbReference type="PANTHER" id="PTHR43333:SF1">
    <property type="entry name" value="D-ISOMER SPECIFIC 2-HYDROXYACID DEHYDROGENASE NAD-BINDING DOMAIN-CONTAINING PROTEIN"/>
    <property type="match status" value="1"/>
</dbReference>
<sequence length="306" mass="33148">MKVLFAAPARLWDAWSPALRNACSEMELCREGDPAGFDALIYAPGYPEDGTVLDFTPFTRARLVQSLWAGVERIVTNPTLTQPLCRMVDPGLAQGMVDYCAGWAMRAHLGMDRYAQDGIWRNHLTPPLARERGVTVLGMGELGRAVASALTGLGFRVTGWSQSGRPVPGIEALAGAALPEALRRAEVLICLLPDTPETRNLLDADRLALLPQGATVINAGRGTLIDERALLAALDQGRPGHAVLDVFRSEPLPPDHPFWAHPGVTVTPHVAAETRPVSAAPVVAENLRRAMRDEPLLHLVDRTRGY</sequence>
<dbReference type="Gene3D" id="3.40.50.720">
    <property type="entry name" value="NAD(P)-binding Rossmann-like Domain"/>
    <property type="match status" value="2"/>
</dbReference>
<protein>
    <submittedName>
        <fullName evidence="4">D-isomer specific 2-hydroxyacid dehydrogenase, NAD-binding protein</fullName>
    </submittedName>
</protein>
<evidence type="ECO:0000256" key="2">
    <source>
        <dbReference type="ARBA" id="ARBA00023027"/>
    </source>
</evidence>
<dbReference type="GeneID" id="93453701"/>
<keyword evidence="2" id="KW-0520">NAD</keyword>
<accession>A1B9A9</accession>
<dbReference type="PANTHER" id="PTHR43333">
    <property type="entry name" value="2-HACID_DH_C DOMAIN-CONTAINING PROTEIN"/>
    <property type="match status" value="1"/>
</dbReference>
<dbReference type="GO" id="GO:0016491">
    <property type="term" value="F:oxidoreductase activity"/>
    <property type="evidence" value="ECO:0007669"/>
    <property type="project" value="UniProtKB-KW"/>
</dbReference>
<dbReference type="EnsemblBacteria" id="ABL72103">
    <property type="protein sequence ID" value="ABL72103"/>
    <property type="gene ID" value="Pden_4037"/>
</dbReference>
<evidence type="ECO:0000313" key="5">
    <source>
        <dbReference type="Proteomes" id="UP000000361"/>
    </source>
</evidence>
<dbReference type="Proteomes" id="UP000000361">
    <property type="component" value="Chromosome 2"/>
</dbReference>
<gene>
    <name evidence="4" type="ordered locus">Pden_4037</name>
</gene>
<dbReference type="InterPro" id="IPR006140">
    <property type="entry name" value="D-isomer_DH_NAD-bd"/>
</dbReference>
<dbReference type="AlphaFoldDB" id="A1B9A9"/>
<feature type="domain" description="D-isomer specific 2-hydroxyacid dehydrogenase NAD-binding" evidence="3">
    <location>
        <begin position="105"/>
        <end position="271"/>
    </location>
</feature>
<dbReference type="HOGENOM" id="CLU_019796_1_0_5"/>
<dbReference type="EMBL" id="CP000490">
    <property type="protein sequence ID" value="ABL72103.1"/>
    <property type="molecule type" value="Genomic_DNA"/>
</dbReference>
<keyword evidence="1" id="KW-0560">Oxidoreductase</keyword>
<organism evidence="4 5">
    <name type="scientific">Paracoccus denitrificans (strain Pd 1222)</name>
    <dbReference type="NCBI Taxonomy" id="318586"/>
    <lineage>
        <taxon>Bacteria</taxon>
        <taxon>Pseudomonadati</taxon>
        <taxon>Pseudomonadota</taxon>
        <taxon>Alphaproteobacteria</taxon>
        <taxon>Rhodobacterales</taxon>
        <taxon>Paracoccaceae</taxon>
        <taxon>Paracoccus</taxon>
    </lineage>
</organism>
<proteinExistence type="predicted"/>
<evidence type="ECO:0000256" key="1">
    <source>
        <dbReference type="ARBA" id="ARBA00023002"/>
    </source>
</evidence>
<dbReference type="SUPFAM" id="SSF51735">
    <property type="entry name" value="NAD(P)-binding Rossmann-fold domains"/>
    <property type="match status" value="1"/>
</dbReference>
<dbReference type="eggNOG" id="COG0111">
    <property type="taxonomic scope" value="Bacteria"/>
</dbReference>
<dbReference type="InterPro" id="IPR036291">
    <property type="entry name" value="NAD(P)-bd_dom_sf"/>
</dbReference>